<feature type="compositionally biased region" description="Acidic residues" evidence="1">
    <location>
        <begin position="263"/>
        <end position="284"/>
    </location>
</feature>
<feature type="region of interest" description="Disordered" evidence="1">
    <location>
        <begin position="561"/>
        <end position="585"/>
    </location>
</feature>
<feature type="compositionally biased region" description="Pro residues" evidence="1">
    <location>
        <begin position="197"/>
        <end position="216"/>
    </location>
</feature>
<proteinExistence type="predicted"/>
<evidence type="ECO:0000256" key="1">
    <source>
        <dbReference type="SAM" id="MobiDB-lite"/>
    </source>
</evidence>
<evidence type="ECO:0000313" key="3">
    <source>
        <dbReference type="EMBL" id="VBB77145.1"/>
    </source>
</evidence>
<evidence type="ECO:0000313" key="4">
    <source>
        <dbReference type="Proteomes" id="UP000280685"/>
    </source>
</evidence>
<dbReference type="InterPro" id="IPR025124">
    <property type="entry name" value="Gag1-like_clamp"/>
</dbReference>
<feature type="compositionally biased region" description="Basic and acidic residues" evidence="1">
    <location>
        <begin position="167"/>
        <end position="191"/>
    </location>
</feature>
<accession>A0ABY6S677</accession>
<dbReference type="PANTHER" id="PTHR28065">
    <property type="entry name" value="FREQUENIN"/>
    <property type="match status" value="1"/>
</dbReference>
<feature type="domain" description="Gag1-like clamp" evidence="2">
    <location>
        <begin position="319"/>
        <end position="529"/>
    </location>
</feature>
<feature type="compositionally biased region" description="Polar residues" evidence="1">
    <location>
        <begin position="450"/>
        <end position="462"/>
    </location>
</feature>
<feature type="compositionally biased region" description="Basic and acidic residues" evidence="1">
    <location>
        <begin position="30"/>
        <end position="40"/>
    </location>
</feature>
<reference evidence="3" key="1">
    <citation type="submission" date="2018-02" db="EMBL/GenBank/DDBJ databases">
        <authorList>
            <person name="Silar P."/>
        </authorList>
    </citation>
    <scope>NUCLEOTIDE SEQUENCE [LARGE SCALE GENOMIC DNA]</scope>
    <source>
        <strain evidence="3">T</strain>
    </source>
</reference>
<evidence type="ECO:0000259" key="2">
    <source>
        <dbReference type="Pfam" id="PF13259"/>
    </source>
</evidence>
<keyword evidence="4" id="KW-1185">Reference proteome</keyword>
<feature type="region of interest" description="Disordered" evidence="1">
    <location>
        <begin position="372"/>
        <end position="463"/>
    </location>
</feature>
<gene>
    <name evidence="3" type="ORF">PODCO_305170</name>
</gene>
<feature type="compositionally biased region" description="Polar residues" evidence="1">
    <location>
        <begin position="252"/>
        <end position="261"/>
    </location>
</feature>
<dbReference type="InterPro" id="IPR053274">
    <property type="entry name" value="Fluconazole_resistance"/>
</dbReference>
<name>A0ABY6S677_PODCO</name>
<protein>
    <recommendedName>
        <fullName evidence="2">Gag1-like clamp domain-containing protein</fullName>
    </recommendedName>
</protein>
<dbReference type="PANTHER" id="PTHR28065:SF1">
    <property type="entry name" value="DUF4050 DOMAIN-CONTAINING PROTEIN"/>
    <property type="match status" value="1"/>
</dbReference>
<feature type="region of interest" description="Disordered" evidence="1">
    <location>
        <begin position="144"/>
        <end position="355"/>
    </location>
</feature>
<dbReference type="EMBL" id="LR026966">
    <property type="protein sequence ID" value="VBB77145.1"/>
    <property type="molecule type" value="Genomic_DNA"/>
</dbReference>
<feature type="compositionally biased region" description="Low complexity" evidence="1">
    <location>
        <begin position="119"/>
        <end position="130"/>
    </location>
</feature>
<dbReference type="Proteomes" id="UP000280685">
    <property type="component" value="Chromosome 3"/>
</dbReference>
<sequence>MHSDEGGPEAPTDTDTTPINKDPATVTAILDERDTAHDASQDGTSAATATAVRLTSPDLGGPGLLGSGIIPLSAPVTPHSQHPPGQRQLPPAPPIYYKVTPAPSPSREANGGDHDLSVNYPPNNNNNNTPKAMIFSDLYKSPRSPFSKLRNSLPHHPPPPSDIDADLVSKDKAKQKEAVKRYLAERVKNDWEFTWPPVTPSSPPPPVIPVNSPPTPAESEQSTVVNGDAPLPPATGPTSTTSAEHVLPPSTGEATSAPKTGTENDDEDDANRDSGEEADSESDNESVYSTISEDLAHFQPRAEWTSDLSDDDGLQPVPSPFRFNSPDDVGTAVRTSMGSKRTRRRRAVREEASWNPGLACFEARRDAWTGARTVRVKPKPAPPTSPSTGRRLSFWRLHRTESSSSQHSTPGSAPPQASPINPTETRTSHQTDISAITPPLSESDSAKEQPIQQTTSHESNTVYPVETLIPVPAPLLPPQNPMRASITPSMYSSLYDKLVVQGLQPACPVNLSDMIRACVVGWKRDGEWPPRSNYTAPFPVPVAATTAELVAMRQRKAQQQQKINAARKAAASTSPPVSSSPGSTVRRMSFGFLGKTTTHEEHKDNSHSDETGSGKALFRRSLQRVLSLGQHGHGHPVGSPPQREVMGAALGAAMT</sequence>
<feature type="compositionally biased region" description="Polar residues" evidence="1">
    <location>
        <begin position="418"/>
        <end position="434"/>
    </location>
</feature>
<feature type="region of interest" description="Disordered" evidence="1">
    <location>
        <begin position="1"/>
        <end position="132"/>
    </location>
</feature>
<organism evidence="3 4">
    <name type="scientific">Podospora comata</name>
    <dbReference type="NCBI Taxonomy" id="48703"/>
    <lineage>
        <taxon>Eukaryota</taxon>
        <taxon>Fungi</taxon>
        <taxon>Dikarya</taxon>
        <taxon>Ascomycota</taxon>
        <taxon>Pezizomycotina</taxon>
        <taxon>Sordariomycetes</taxon>
        <taxon>Sordariomycetidae</taxon>
        <taxon>Sordariales</taxon>
        <taxon>Podosporaceae</taxon>
        <taxon>Podospora</taxon>
    </lineage>
</organism>
<feature type="compositionally biased region" description="Polar residues" evidence="1">
    <location>
        <begin position="402"/>
        <end position="411"/>
    </location>
</feature>
<dbReference type="Pfam" id="PF13259">
    <property type="entry name" value="clamp_Gag1-like"/>
    <property type="match status" value="1"/>
</dbReference>